<feature type="transmembrane region" description="Helical" evidence="5">
    <location>
        <begin position="97"/>
        <end position="118"/>
    </location>
</feature>
<dbReference type="Pfam" id="PF07457">
    <property type="entry name" value="DUF1516"/>
    <property type="match status" value="1"/>
</dbReference>
<sequence>MQTGMQHAHVDSWWLLIVLFLITYFLLRAGVNKGAKILHMIVRLFYIVMIFSGIYLLFMWGFPLTHVLKGVLAIVLIYAMEMILVRTKKGTLGSKAPMYWGILVASLVIVLLLAFRILTF</sequence>
<dbReference type="InterPro" id="IPR010899">
    <property type="entry name" value="UPF0344"/>
</dbReference>
<evidence type="ECO:0000256" key="1">
    <source>
        <dbReference type="ARBA" id="ARBA00022475"/>
    </source>
</evidence>
<reference evidence="6" key="1">
    <citation type="submission" date="2022-02" db="EMBL/GenBank/DDBJ databases">
        <title>Halalkalibacter sp. nov. isolated from Lonar Lake, India.</title>
        <authorList>
            <person name="Joshi A."/>
            <person name="Thite S."/>
            <person name="Lodha T."/>
        </authorList>
    </citation>
    <scope>NUCLEOTIDE SEQUENCE</scope>
    <source>
        <strain evidence="6">MEB205</strain>
    </source>
</reference>
<evidence type="ECO:0000313" key="6">
    <source>
        <dbReference type="EMBL" id="MCL7748146.1"/>
    </source>
</evidence>
<dbReference type="NCBIfam" id="NF010198">
    <property type="entry name" value="PRK13673.1-5"/>
    <property type="match status" value="1"/>
</dbReference>
<evidence type="ECO:0000256" key="5">
    <source>
        <dbReference type="SAM" id="Phobius"/>
    </source>
</evidence>
<keyword evidence="3 5" id="KW-1133">Transmembrane helix</keyword>
<feature type="transmembrane region" description="Helical" evidence="5">
    <location>
        <begin position="43"/>
        <end position="61"/>
    </location>
</feature>
<feature type="transmembrane region" description="Helical" evidence="5">
    <location>
        <begin position="67"/>
        <end position="85"/>
    </location>
</feature>
<name>A0A9X2I4N4_9BACI</name>
<keyword evidence="1" id="KW-1003">Cell membrane</keyword>
<organism evidence="6 7">
    <name type="scientific">Halalkalibacter alkaliphilus</name>
    <dbReference type="NCBI Taxonomy" id="2917993"/>
    <lineage>
        <taxon>Bacteria</taxon>
        <taxon>Bacillati</taxon>
        <taxon>Bacillota</taxon>
        <taxon>Bacilli</taxon>
        <taxon>Bacillales</taxon>
        <taxon>Bacillaceae</taxon>
        <taxon>Halalkalibacter</taxon>
    </lineage>
</organism>
<proteinExistence type="predicted"/>
<dbReference type="AlphaFoldDB" id="A0A9X2I4N4"/>
<accession>A0A9X2I4N4</accession>
<evidence type="ECO:0000313" key="7">
    <source>
        <dbReference type="Proteomes" id="UP001139150"/>
    </source>
</evidence>
<keyword evidence="4 5" id="KW-0472">Membrane</keyword>
<gene>
    <name evidence="6" type="ORF">MF646_13540</name>
</gene>
<keyword evidence="7" id="KW-1185">Reference proteome</keyword>
<comment type="caution">
    <text evidence="6">The sequence shown here is derived from an EMBL/GenBank/DDBJ whole genome shotgun (WGS) entry which is preliminary data.</text>
</comment>
<keyword evidence="2 5" id="KW-0812">Transmembrane</keyword>
<feature type="transmembrane region" description="Helical" evidence="5">
    <location>
        <begin position="12"/>
        <end position="31"/>
    </location>
</feature>
<dbReference type="RefSeq" id="WP_250097038.1">
    <property type="nucleotide sequence ID" value="NZ_JAKRYL010000013.1"/>
</dbReference>
<dbReference type="Proteomes" id="UP001139150">
    <property type="component" value="Unassembled WGS sequence"/>
</dbReference>
<protein>
    <submittedName>
        <fullName evidence="6">DUF1516 family protein</fullName>
    </submittedName>
</protein>
<evidence type="ECO:0000256" key="4">
    <source>
        <dbReference type="ARBA" id="ARBA00023136"/>
    </source>
</evidence>
<evidence type="ECO:0000256" key="3">
    <source>
        <dbReference type="ARBA" id="ARBA00022989"/>
    </source>
</evidence>
<evidence type="ECO:0000256" key="2">
    <source>
        <dbReference type="ARBA" id="ARBA00022692"/>
    </source>
</evidence>
<dbReference type="EMBL" id="JAKRYL010000013">
    <property type="protein sequence ID" value="MCL7748146.1"/>
    <property type="molecule type" value="Genomic_DNA"/>
</dbReference>